<name>A0ABQ3XLU5_9ACTN</name>
<dbReference type="Proteomes" id="UP000612282">
    <property type="component" value="Unassembled WGS sequence"/>
</dbReference>
<proteinExistence type="predicted"/>
<dbReference type="RefSeq" id="WP_203805407.1">
    <property type="nucleotide sequence ID" value="NZ_BAAAQE010000117.1"/>
</dbReference>
<comment type="caution">
    <text evidence="1">The sequence shown here is derived from an EMBL/GenBank/DDBJ whole genome shotgun (WGS) entry which is preliminary data.</text>
</comment>
<keyword evidence="2" id="KW-1185">Reference proteome</keyword>
<sequence length="294" mass="31832">MNSDVLLELRAARRAPGPGRREALTALANLGGWDALDPVDQRAMARLIEVKALTEKPGPMHLCGSWYAVPAAVGRQAVLDAFELADARPVTMRLGASAWNNDRHNWDLGDHGACSRMYITPALDGWTLVFGTVPTVAHLQSEAAFREAVRAHCAELSGRFGVTQWYGASCGDGWTAWCLAEDGRVTDRYDILEPEPPENDHEPVIRYYDDLVARTAPPTTTRFEQLHIEGFGAPTIVRRNRSLRGDERHATEVAAGLSINPAALGPHHTVTGRALLALTSCGIGRPSTPGALAC</sequence>
<organism evidence="1 2">
    <name type="scientific">Actinoplanes couchii</name>
    <dbReference type="NCBI Taxonomy" id="403638"/>
    <lineage>
        <taxon>Bacteria</taxon>
        <taxon>Bacillati</taxon>
        <taxon>Actinomycetota</taxon>
        <taxon>Actinomycetes</taxon>
        <taxon>Micromonosporales</taxon>
        <taxon>Micromonosporaceae</taxon>
        <taxon>Actinoplanes</taxon>
    </lineage>
</organism>
<gene>
    <name evidence="1" type="ORF">Aco03nite_077740</name>
</gene>
<evidence type="ECO:0000313" key="2">
    <source>
        <dbReference type="Proteomes" id="UP000612282"/>
    </source>
</evidence>
<reference evidence="1 2" key="1">
    <citation type="submission" date="2021-01" db="EMBL/GenBank/DDBJ databases">
        <title>Whole genome shotgun sequence of Actinoplanes couchii NBRC 106145.</title>
        <authorList>
            <person name="Komaki H."/>
            <person name="Tamura T."/>
        </authorList>
    </citation>
    <scope>NUCLEOTIDE SEQUENCE [LARGE SCALE GENOMIC DNA]</scope>
    <source>
        <strain evidence="1 2">NBRC 106145</strain>
    </source>
</reference>
<dbReference type="EMBL" id="BOMG01000096">
    <property type="protein sequence ID" value="GID59370.1"/>
    <property type="molecule type" value="Genomic_DNA"/>
</dbReference>
<evidence type="ECO:0000313" key="1">
    <source>
        <dbReference type="EMBL" id="GID59370.1"/>
    </source>
</evidence>
<accession>A0ABQ3XLU5</accession>
<protein>
    <submittedName>
        <fullName evidence="1">Uncharacterized protein</fullName>
    </submittedName>
</protein>